<accession>A0ABR7EZ15</accession>
<dbReference type="SUPFAM" id="SSF54171">
    <property type="entry name" value="DNA-binding domain"/>
    <property type="match status" value="1"/>
</dbReference>
<evidence type="ECO:0000313" key="1">
    <source>
        <dbReference type="EMBL" id="MBC5666222.1"/>
    </source>
</evidence>
<reference evidence="1 2" key="1">
    <citation type="submission" date="2020-08" db="EMBL/GenBank/DDBJ databases">
        <title>Genome public.</title>
        <authorList>
            <person name="Liu C."/>
            <person name="Sun Q."/>
        </authorList>
    </citation>
    <scope>NUCLEOTIDE SEQUENCE [LARGE SCALE GENOMIC DNA]</scope>
    <source>
        <strain evidence="1 2">NSJ-36</strain>
    </source>
</reference>
<evidence type="ECO:0008006" key="3">
    <source>
        <dbReference type="Google" id="ProtNLM"/>
    </source>
</evidence>
<dbReference type="Proteomes" id="UP000647235">
    <property type="component" value="Unassembled WGS sequence"/>
</dbReference>
<keyword evidence="2" id="KW-1185">Reference proteome</keyword>
<dbReference type="Gene3D" id="3.30.730.10">
    <property type="entry name" value="AP2/ERF domain"/>
    <property type="match status" value="1"/>
</dbReference>
<gene>
    <name evidence="1" type="ORF">H8S07_13375</name>
</gene>
<name>A0ABR7EZ15_9FIRM</name>
<proteinExistence type="predicted"/>
<protein>
    <recommendedName>
        <fullName evidence="3">AP2/ERF domain-containing protein</fullName>
    </recommendedName>
</protein>
<dbReference type="EMBL" id="JACOOY010000022">
    <property type="protein sequence ID" value="MBC5666222.1"/>
    <property type="molecule type" value="Genomic_DNA"/>
</dbReference>
<evidence type="ECO:0000313" key="2">
    <source>
        <dbReference type="Proteomes" id="UP000647235"/>
    </source>
</evidence>
<comment type="caution">
    <text evidence="1">The sequence shown here is derived from an EMBL/GenBank/DDBJ whole genome shotgun (WGS) entry which is preliminary data.</text>
</comment>
<organism evidence="1 2">
    <name type="scientific">Dorea hominis</name>
    <dbReference type="NCBI Taxonomy" id="2763040"/>
    <lineage>
        <taxon>Bacteria</taxon>
        <taxon>Bacillati</taxon>
        <taxon>Bacillota</taxon>
        <taxon>Clostridia</taxon>
        <taxon>Lachnospirales</taxon>
        <taxon>Lachnospiraceae</taxon>
        <taxon>Dorea</taxon>
    </lineage>
</organism>
<dbReference type="InterPro" id="IPR036955">
    <property type="entry name" value="AP2/ERF_dom_sf"/>
</dbReference>
<sequence>MKKLKEVNIGDKFGSWTVISESDKTDSSHNKYYTCKCECGTIREIVRNKLTSGHTKSCGCKRKKDMTGKVVKDLLFIEPVRAETSGRMVWKCKCLKCGRYCERLISRARDVGTCGHHNQENGRTLKENTKKLIRVENTCVQSLAQRMSKNNTSGIKGVSWDKQRGMWKAQITFKGKNYYLGRYDKKEEAAAARKEAEKEVFWPIIKKYGKKQEEAR</sequence>
<dbReference type="InterPro" id="IPR016177">
    <property type="entry name" value="DNA-bd_dom_sf"/>
</dbReference>
<dbReference type="RefSeq" id="WP_117538453.1">
    <property type="nucleotide sequence ID" value="NZ_JACOOY010000022.1"/>
</dbReference>